<dbReference type="NCBIfam" id="TIGR03815">
    <property type="entry name" value="CpaE_hom_Actino"/>
    <property type="match status" value="1"/>
</dbReference>
<dbReference type="PATRIC" id="fig|1807.13.peg.5150"/>
<dbReference type="STRING" id="1807.MOBUDSM44075_01401"/>
<dbReference type="PANTHER" id="PTHR43384:SF11">
    <property type="entry name" value="SEPTUM SITE DETERMINING PROTEIN"/>
    <property type="match status" value="1"/>
</dbReference>
<evidence type="ECO:0000313" key="2">
    <source>
        <dbReference type="EMBL" id="KKE99865.1"/>
    </source>
</evidence>
<sequence length="364" mass="36564">MTAAAILIVVSDPVLRGLVDRVVAAAGVHAVRSADPSDRRVWAGAAAVLLDAAAARSCAQRGMTRRAGVVLISGAAPDGAHWEAAVAVGAHHVLTLPAQEADLMAVLTEAADEARAGGPRGAVVAVMSGRGGGGASVFSVALARAAKEALLVDVDPWGGGLDLVLGSETESGVRWPDLTLAGGRLAYPALRAALPRVQHVALLAGSRVLAGERAAGEIDPQALSAVIDAGARAAVTVVSDVARRPSAATETALAAADLVVLVTPADVRSCAAATATAQWVLASNQNTGLLVRGPSPGGLRPIDVARIVGLPILATMRPQPGLDQNLERGGVRLRGNSPLASAARSVLAVLETKPHLESPGEVAA</sequence>
<evidence type="ECO:0000313" key="4">
    <source>
        <dbReference type="Proteomes" id="UP000034150"/>
    </source>
</evidence>
<dbReference type="AlphaFoldDB" id="A0A0J6WCD5"/>
<feature type="domain" description="Rv3660c-like CheY-like N-terminal" evidence="1">
    <location>
        <begin position="9"/>
        <end position="116"/>
    </location>
</feature>
<name>A0A0J6WCD5_9MYCO</name>
<comment type="caution">
    <text evidence="3">The sequence shown here is derived from an EMBL/GenBank/DDBJ whole genome shotgun (WGS) entry which is preliminary data.</text>
</comment>
<dbReference type="Proteomes" id="UP000036313">
    <property type="component" value="Unassembled WGS sequence"/>
</dbReference>
<protein>
    <submittedName>
        <fullName evidence="2">ATPase AAA</fullName>
    </submittedName>
</protein>
<dbReference type="Gene3D" id="3.40.50.300">
    <property type="entry name" value="P-loop containing nucleotide triphosphate hydrolases"/>
    <property type="match status" value="1"/>
</dbReference>
<dbReference type="InterPro" id="IPR027417">
    <property type="entry name" value="P-loop_NTPase"/>
</dbReference>
<keyword evidence="4" id="KW-1185">Reference proteome</keyword>
<dbReference type="InterPro" id="IPR022521">
    <property type="entry name" value="Rv3660c"/>
</dbReference>
<dbReference type="RefSeq" id="WP_046365128.1">
    <property type="nucleotide sequence ID" value="NZ_CALTXN010000010.1"/>
</dbReference>
<dbReference type="EMBL" id="JYNU01000007">
    <property type="protein sequence ID" value="KMO79598.1"/>
    <property type="molecule type" value="Genomic_DNA"/>
</dbReference>
<dbReference type="PANTHER" id="PTHR43384">
    <property type="entry name" value="SEPTUM SITE-DETERMINING PROTEIN MIND HOMOLOG, CHLOROPLASTIC-RELATED"/>
    <property type="match status" value="1"/>
</dbReference>
<dbReference type="SUPFAM" id="SSF52540">
    <property type="entry name" value="P-loop containing nucleoside triphosphate hydrolases"/>
    <property type="match status" value="1"/>
</dbReference>
<reference evidence="3 5" key="1">
    <citation type="journal article" date="2015" name="Genome Biol. Evol.">
        <title>Characterization of Three Mycobacterium spp. with Potential Use in Bioremediation by Genome Sequencing and Comparative Genomics.</title>
        <authorList>
            <person name="Das S."/>
            <person name="Pettersson B.M."/>
            <person name="Behra P.R."/>
            <person name="Ramesh M."/>
            <person name="Dasgupta S."/>
            <person name="Bhattacharya A."/>
            <person name="Kirsebom L.A."/>
        </authorList>
    </citation>
    <scope>NUCLEOTIDE SEQUENCE [LARGE SCALE GENOMIC DNA]</scope>
    <source>
        <strain evidence="3 5">DSM 44075</strain>
    </source>
</reference>
<evidence type="ECO:0000313" key="3">
    <source>
        <dbReference type="EMBL" id="KMO79598.1"/>
    </source>
</evidence>
<reference evidence="2 4" key="2">
    <citation type="submission" date="2015-04" db="EMBL/GenBank/DDBJ databases">
        <title>Genome sequence of Mycobacterium obuense UC1.</title>
        <authorList>
            <person name="Greninger A.L."/>
            <person name="Cunningham G."/>
            <person name="Chiu C.Y."/>
            <person name="Miller S."/>
        </authorList>
    </citation>
    <scope>NUCLEOTIDE SEQUENCE [LARGE SCALE GENOMIC DNA]</scope>
    <source>
        <strain evidence="2 4">UC1</strain>
    </source>
</reference>
<dbReference type="OrthoDB" id="3252838at2"/>
<organism evidence="3 5">
    <name type="scientific">Mycolicibacterium obuense</name>
    <dbReference type="NCBI Taxonomy" id="1807"/>
    <lineage>
        <taxon>Bacteria</taxon>
        <taxon>Bacillati</taxon>
        <taxon>Actinomycetota</taxon>
        <taxon>Actinomycetes</taxon>
        <taxon>Mycobacteriales</taxon>
        <taxon>Mycobacteriaceae</taxon>
        <taxon>Mycolicibacterium</taxon>
    </lineage>
</organism>
<dbReference type="Pfam" id="PF26563">
    <property type="entry name" value="Rv3660c_N"/>
    <property type="match status" value="1"/>
</dbReference>
<dbReference type="GO" id="GO:0005829">
    <property type="term" value="C:cytosol"/>
    <property type="evidence" value="ECO:0007669"/>
    <property type="project" value="TreeGrafter"/>
</dbReference>
<dbReference type="InterPro" id="IPR059050">
    <property type="entry name" value="Rv3660c_N"/>
</dbReference>
<dbReference type="GO" id="GO:0051782">
    <property type="term" value="P:negative regulation of cell division"/>
    <property type="evidence" value="ECO:0007669"/>
    <property type="project" value="TreeGrafter"/>
</dbReference>
<dbReference type="GO" id="GO:0016887">
    <property type="term" value="F:ATP hydrolysis activity"/>
    <property type="evidence" value="ECO:0007669"/>
    <property type="project" value="TreeGrafter"/>
</dbReference>
<accession>A0A0J6WCD5</accession>
<evidence type="ECO:0000313" key="5">
    <source>
        <dbReference type="Proteomes" id="UP000036313"/>
    </source>
</evidence>
<dbReference type="InterPro" id="IPR050625">
    <property type="entry name" value="ParA/MinD_ATPase"/>
</dbReference>
<dbReference type="GO" id="GO:0009898">
    <property type="term" value="C:cytoplasmic side of plasma membrane"/>
    <property type="evidence" value="ECO:0007669"/>
    <property type="project" value="TreeGrafter"/>
</dbReference>
<proteinExistence type="predicted"/>
<evidence type="ECO:0000259" key="1">
    <source>
        <dbReference type="Pfam" id="PF26563"/>
    </source>
</evidence>
<dbReference type="EMBL" id="LAUZ02000089">
    <property type="protein sequence ID" value="KKE99865.1"/>
    <property type="molecule type" value="Genomic_DNA"/>
</dbReference>
<dbReference type="GO" id="GO:0005524">
    <property type="term" value="F:ATP binding"/>
    <property type="evidence" value="ECO:0007669"/>
    <property type="project" value="TreeGrafter"/>
</dbReference>
<gene>
    <name evidence="3" type="ORF">MOBUDSM44075_01401</name>
    <name evidence="2" type="ORF">WN67_21725</name>
</gene>
<dbReference type="Proteomes" id="UP000034150">
    <property type="component" value="Unassembled WGS sequence"/>
</dbReference>